<accession>A0A9P0CQQ8</accession>
<dbReference type="InterPro" id="IPR051703">
    <property type="entry name" value="NF-kappa-B_Signaling_Reg"/>
</dbReference>
<organism evidence="2 3">
    <name type="scientific">Psylliodes chrysocephalus</name>
    <dbReference type="NCBI Taxonomy" id="3402493"/>
    <lineage>
        <taxon>Eukaryota</taxon>
        <taxon>Metazoa</taxon>
        <taxon>Ecdysozoa</taxon>
        <taxon>Arthropoda</taxon>
        <taxon>Hexapoda</taxon>
        <taxon>Insecta</taxon>
        <taxon>Pterygota</taxon>
        <taxon>Neoptera</taxon>
        <taxon>Endopterygota</taxon>
        <taxon>Coleoptera</taxon>
        <taxon>Polyphaga</taxon>
        <taxon>Cucujiformia</taxon>
        <taxon>Chrysomeloidea</taxon>
        <taxon>Chrysomelidae</taxon>
        <taxon>Galerucinae</taxon>
        <taxon>Alticini</taxon>
        <taxon>Psylliodes</taxon>
    </lineage>
</organism>
<dbReference type="CDD" id="cd22343">
    <property type="entry name" value="PDDEXK_lambda_exonuclease-like"/>
    <property type="match status" value="1"/>
</dbReference>
<dbReference type="InterPro" id="IPR011604">
    <property type="entry name" value="PDDEXK-like_dom_sf"/>
</dbReference>
<name>A0A9P0CQQ8_9CUCU</name>
<dbReference type="GO" id="GO:0006281">
    <property type="term" value="P:DNA repair"/>
    <property type="evidence" value="ECO:0007669"/>
    <property type="project" value="UniProtKB-ARBA"/>
</dbReference>
<gene>
    <name evidence="2" type="ORF">PSYICH_LOCUS3579</name>
</gene>
<dbReference type="Proteomes" id="UP001153636">
    <property type="component" value="Chromosome 13"/>
</dbReference>
<proteinExistence type="predicted"/>
<dbReference type="Pfam" id="PF09588">
    <property type="entry name" value="YqaJ"/>
    <property type="match status" value="1"/>
</dbReference>
<dbReference type="OrthoDB" id="6592755at2759"/>
<evidence type="ECO:0000313" key="3">
    <source>
        <dbReference type="Proteomes" id="UP001153636"/>
    </source>
</evidence>
<protein>
    <recommendedName>
        <fullName evidence="1">YqaJ viral recombinase domain-containing protein</fullName>
    </recommendedName>
</protein>
<reference evidence="2" key="1">
    <citation type="submission" date="2022-01" db="EMBL/GenBank/DDBJ databases">
        <authorList>
            <person name="King R."/>
        </authorList>
    </citation>
    <scope>NUCLEOTIDE SEQUENCE</scope>
</reference>
<feature type="domain" description="YqaJ viral recombinase" evidence="1">
    <location>
        <begin position="135"/>
        <end position="278"/>
    </location>
</feature>
<dbReference type="InterPro" id="IPR019080">
    <property type="entry name" value="YqaJ_viral_recombinase"/>
</dbReference>
<dbReference type="AlphaFoldDB" id="A0A9P0CQQ8"/>
<sequence length="326" mass="38352">MYMVKTKKFEEKYHAVSINQMPCIKNVDDKELKLVVDAEKMYNFFIQKLPSSALAKHKFGRRPVPDHTTLLTNDFKEHEHSISSILNNAVQSPLMMELYSFEVSFKYDCCEQLYIKLFQNNEEPIVLLIQQSKAWYDQRKFRVTGSRVYGLYTYSGNDWENKSIKYFYPKNFMNKFIKHGIKYEAEARDVFKEKTGFMVTECGLIISHSNPWLGYSPDGIIMEEDKPVALLEIKCLYNGSSATINEILPKAAFLNKSHDSFELKKRHQYYGQIQLGMAMLNVPKCYFVVYASFDKSLKIFEIDFDHEFTKEMLFTVKYNFFLKNDT</sequence>
<dbReference type="PANTHER" id="PTHR46609:SF8">
    <property type="entry name" value="YQAJ VIRAL RECOMBINASE DOMAIN-CONTAINING PROTEIN"/>
    <property type="match status" value="1"/>
</dbReference>
<dbReference type="PANTHER" id="PTHR46609">
    <property type="entry name" value="EXONUCLEASE, PHAGE-TYPE/RECB, C-TERMINAL DOMAIN-CONTAINING PROTEIN"/>
    <property type="match status" value="1"/>
</dbReference>
<dbReference type="SUPFAM" id="SSF52980">
    <property type="entry name" value="Restriction endonuclease-like"/>
    <property type="match status" value="1"/>
</dbReference>
<dbReference type="EMBL" id="OV651825">
    <property type="protein sequence ID" value="CAH1102977.1"/>
    <property type="molecule type" value="Genomic_DNA"/>
</dbReference>
<keyword evidence="3" id="KW-1185">Reference proteome</keyword>
<evidence type="ECO:0000259" key="1">
    <source>
        <dbReference type="Pfam" id="PF09588"/>
    </source>
</evidence>
<dbReference type="InterPro" id="IPR011335">
    <property type="entry name" value="Restrct_endonuc-II-like"/>
</dbReference>
<dbReference type="Gene3D" id="3.90.320.10">
    <property type="match status" value="1"/>
</dbReference>
<evidence type="ECO:0000313" key="2">
    <source>
        <dbReference type="EMBL" id="CAH1102977.1"/>
    </source>
</evidence>